<evidence type="ECO:0000313" key="8">
    <source>
        <dbReference type="Proteomes" id="UP001342314"/>
    </source>
</evidence>
<organism evidence="7 8">
    <name type="scientific">Rhodotorula paludigena</name>
    <dbReference type="NCBI Taxonomy" id="86838"/>
    <lineage>
        <taxon>Eukaryota</taxon>
        <taxon>Fungi</taxon>
        <taxon>Dikarya</taxon>
        <taxon>Basidiomycota</taxon>
        <taxon>Pucciniomycotina</taxon>
        <taxon>Microbotryomycetes</taxon>
        <taxon>Sporidiobolales</taxon>
        <taxon>Sporidiobolaceae</taxon>
        <taxon>Rhodotorula</taxon>
    </lineage>
</organism>
<feature type="region of interest" description="Disordered" evidence="5">
    <location>
        <begin position="475"/>
        <end position="501"/>
    </location>
</feature>
<gene>
    <name evidence="7" type="ORF">Rhopal_005286-T1</name>
</gene>
<comment type="subunit">
    <text evidence="4">Component of the exocyst complex.</text>
</comment>
<dbReference type="GO" id="GO:0006893">
    <property type="term" value="P:Golgi to plasma membrane transport"/>
    <property type="evidence" value="ECO:0007669"/>
    <property type="project" value="UniProtKB-UniRule"/>
</dbReference>
<feature type="region of interest" description="Disordered" evidence="5">
    <location>
        <begin position="1"/>
        <end position="63"/>
    </location>
</feature>
<evidence type="ECO:0000256" key="3">
    <source>
        <dbReference type="ARBA" id="ARBA00022483"/>
    </source>
</evidence>
<evidence type="ECO:0000259" key="6">
    <source>
        <dbReference type="Pfam" id="PF15469"/>
    </source>
</evidence>
<dbReference type="Pfam" id="PF15469">
    <property type="entry name" value="Sec5"/>
    <property type="match status" value="1"/>
</dbReference>
<name>A0AAV5GI05_9BASI</name>
<dbReference type="PANTHER" id="PTHR13043:SF1">
    <property type="entry name" value="EXOCYST COMPLEX COMPONENT 2"/>
    <property type="match status" value="1"/>
</dbReference>
<accession>A0AAV5GI05</accession>
<dbReference type="PANTHER" id="PTHR13043">
    <property type="entry name" value="EXOCYST COMPLEX COMPONENT SEC5"/>
    <property type="match status" value="1"/>
</dbReference>
<evidence type="ECO:0000256" key="2">
    <source>
        <dbReference type="ARBA" id="ARBA00022448"/>
    </source>
</evidence>
<evidence type="ECO:0000256" key="4">
    <source>
        <dbReference type="RuleBase" id="RU365069"/>
    </source>
</evidence>
<evidence type="ECO:0000313" key="7">
    <source>
        <dbReference type="EMBL" id="GJN92256.1"/>
    </source>
</evidence>
<sequence length="952" mass="104971">MQGRAYPRGPAPQEPRDFDPRGGGPPPHSDARADPRQAMRRQGSAHSDSNARSDPPSPRPDLWEADDEAMLQLYGLSTLSPTHWEEGDTADPGLFGSPKPEGGTGATGTAKVAGAPKGDEADPLGLIRGGTLANNPDLPSELRSAVLLHSKSFDPKVFLSTVHPNATFSDLNVGREKLKEALEKRSGALKLLVEAEWDRFVAVKAATETVFEEMKDGGPLAAGNDYGPIVDARTKAERLKSTLGVFERSKFFFNLPTILGEAVEEGRYEVALQAYKKGRYILASRPAQLLGLPVPTTPQQQQQQKRIYDKVWGQVEKIIGDLRATLGKRLRDTKRGLDEVEKTIEILLELDPSDDPAWIFFDTQHRHILQLLRTSAEASMSRIRVAMDQYGEAEDNDRKQAADLGAGVASLESLDGERMRENAAGVEVWRLIFDLVRNLDEVIMQTLPSFWKCRVMTQDIVTLYVSLLSQFFTLSSTTSSSPPQNRSNNPDDLNATPPMPDFVPPVSNATTNCHWLLRVLNELMECVSELGALELAGEATQTLKELVASTRWRFEEAICSGWVFYRLETWRQDPDDSAITAFLRQISAFQRFMAISAYRVAGGSEEHANALLGASSSSSATSAAARSRKDVDIPGDFQRKAQSAFLDGLYAFLDGLVHVAFSDPETIFTSPSGTKKRGLGVEGVANTGRPKEVDIRNVDIRILLTVSNLTHLRETSIPRLIHQFSTAFKVHMQSDTQMLMDVTDQLDKILFDDYVKRKSAEVAKIIRKGVLGGTVNWYEADKPTEVHPFIYDALLSLVLVHAQVSATAKPLVARTLGSLVEELAQVALEAFSKVERFGMGGMLQATLEIEFMHQTLSQHVSQLADQTLQSIYKTISQSYYRRPNSSAQELQQELEGLKRTLVASRRATALQFLCFRRPSKTPAAPPATTSGQLVDAQARNEGKSRRGAVVEA</sequence>
<keyword evidence="4" id="KW-0653">Protein transport</keyword>
<dbReference type="AlphaFoldDB" id="A0AAV5GI05"/>
<evidence type="ECO:0000256" key="5">
    <source>
        <dbReference type="SAM" id="MobiDB-lite"/>
    </source>
</evidence>
<protein>
    <recommendedName>
        <fullName evidence="4">Exocyst complex component SEC5</fullName>
    </recommendedName>
</protein>
<dbReference type="InterPro" id="IPR039481">
    <property type="entry name" value="EXOC2/Sec5_N_dom"/>
</dbReference>
<feature type="region of interest" description="Disordered" evidence="5">
    <location>
        <begin position="919"/>
        <end position="952"/>
    </location>
</feature>
<feature type="compositionally biased region" description="Low complexity" evidence="5">
    <location>
        <begin position="107"/>
        <end position="116"/>
    </location>
</feature>
<comment type="function">
    <text evidence="4">Component of the exocyst complex involved in the docking of exocytic vesicles with fusion sites on the plasma membrane.</text>
</comment>
<dbReference type="GO" id="GO:0000145">
    <property type="term" value="C:exocyst"/>
    <property type="evidence" value="ECO:0007669"/>
    <property type="project" value="UniProtKB-UniRule"/>
</dbReference>
<dbReference type="EMBL" id="BQKY01000010">
    <property type="protein sequence ID" value="GJN92256.1"/>
    <property type="molecule type" value="Genomic_DNA"/>
</dbReference>
<keyword evidence="3 4" id="KW-0268">Exocytosis</keyword>
<feature type="domain" description="Exocyst complex component EXOC2/Sec5 N-terminal" evidence="6">
    <location>
        <begin position="452"/>
        <end position="915"/>
    </location>
</feature>
<keyword evidence="8" id="KW-1185">Reference proteome</keyword>
<feature type="compositionally biased region" description="Low complexity" evidence="5">
    <location>
        <begin position="475"/>
        <end position="490"/>
    </location>
</feature>
<feature type="region of interest" description="Disordered" evidence="5">
    <location>
        <begin position="81"/>
        <end position="135"/>
    </location>
</feature>
<comment type="similarity">
    <text evidence="1 4">Belongs to the SEC5 family.</text>
</comment>
<reference evidence="7 8" key="1">
    <citation type="submission" date="2021-12" db="EMBL/GenBank/DDBJ databases">
        <title>High titer production of polyol ester of fatty acids by Rhodotorula paludigena BS15 towards product separation-free biomass refinery.</title>
        <authorList>
            <person name="Mano J."/>
            <person name="Ono H."/>
            <person name="Tanaka T."/>
            <person name="Naito K."/>
            <person name="Sushida H."/>
            <person name="Ike M."/>
            <person name="Tokuyasu K."/>
            <person name="Kitaoka M."/>
        </authorList>
    </citation>
    <scope>NUCLEOTIDE SEQUENCE [LARGE SCALE GENOMIC DNA]</scope>
    <source>
        <strain evidence="7 8">BS15</strain>
    </source>
</reference>
<evidence type="ECO:0000256" key="1">
    <source>
        <dbReference type="ARBA" id="ARBA00010578"/>
    </source>
</evidence>
<proteinExistence type="inferred from homology"/>
<dbReference type="Proteomes" id="UP001342314">
    <property type="component" value="Unassembled WGS sequence"/>
</dbReference>
<dbReference type="GO" id="GO:0015031">
    <property type="term" value="P:protein transport"/>
    <property type="evidence" value="ECO:0007669"/>
    <property type="project" value="UniProtKB-KW"/>
</dbReference>
<comment type="caution">
    <text evidence="7">The sequence shown here is derived from an EMBL/GenBank/DDBJ whole genome shotgun (WGS) entry which is preliminary data.</text>
</comment>
<dbReference type="InterPro" id="IPR029175">
    <property type="entry name" value="EXOC2/Sec5"/>
</dbReference>
<dbReference type="GO" id="GO:0006887">
    <property type="term" value="P:exocytosis"/>
    <property type="evidence" value="ECO:0007669"/>
    <property type="project" value="UniProtKB-KW"/>
</dbReference>
<keyword evidence="2 4" id="KW-0813">Transport</keyword>